<dbReference type="eggNOG" id="ENOG502R5D2">
    <property type="taxonomic scope" value="Eukaryota"/>
</dbReference>
<sequence length="254" mass="27612">MGNSSREAAASYREGPLLDAAFLSLFRNKLAQEVGRDADRPGYDGLIQLSQLLMAKYKAKSDVEQATVRILNSMFPQSLLRLFRAVVLPINKGKLAAILSARVTQATCQWLMGTCSIGSVELSDGTSIPSGVLVEKCKYLEHSKCAGICIHTCKLPTQAFISKELGVPLLMEPNFADLSCQFKFGVEAPSPEDDPSVSTPCLEMCPTAIARKSSTPLCPKVNEWMVCGDTHQRDVSFCRSREKLLLTSAAIGYG</sequence>
<dbReference type="HOGENOM" id="CLU_076741_2_0_1"/>
<dbReference type="AlphaFoldDB" id="D8RQG5"/>
<evidence type="ECO:0000313" key="3">
    <source>
        <dbReference type="Proteomes" id="UP000001514"/>
    </source>
</evidence>
<dbReference type="Proteomes" id="UP000001514">
    <property type="component" value="Unassembled WGS sequence"/>
</dbReference>
<gene>
    <name evidence="2" type="ORF">SELMODRAFT_99098</name>
</gene>
<dbReference type="InterPro" id="IPR038938">
    <property type="entry name" value="D27-like"/>
</dbReference>
<keyword evidence="3" id="KW-1185">Reference proteome</keyword>
<dbReference type="Pfam" id="PF13225">
    <property type="entry name" value="D27-like_C"/>
    <property type="match status" value="1"/>
</dbReference>
<dbReference type="EMBL" id="GL377586">
    <property type="protein sequence ID" value="EFJ25854.1"/>
    <property type="molecule type" value="Genomic_DNA"/>
</dbReference>
<organism evidence="3">
    <name type="scientific">Selaginella moellendorffii</name>
    <name type="common">Spikemoss</name>
    <dbReference type="NCBI Taxonomy" id="88036"/>
    <lineage>
        <taxon>Eukaryota</taxon>
        <taxon>Viridiplantae</taxon>
        <taxon>Streptophyta</taxon>
        <taxon>Embryophyta</taxon>
        <taxon>Tracheophyta</taxon>
        <taxon>Lycopodiopsida</taxon>
        <taxon>Selaginellales</taxon>
        <taxon>Selaginellaceae</taxon>
        <taxon>Selaginella</taxon>
    </lineage>
</organism>
<dbReference type="GO" id="GO:0005506">
    <property type="term" value="F:iron ion binding"/>
    <property type="evidence" value="ECO:0007669"/>
    <property type="project" value="InterPro"/>
</dbReference>
<dbReference type="Gramene" id="EFJ25854">
    <property type="protein sequence ID" value="EFJ25854"/>
    <property type="gene ID" value="SELMODRAFT_99098"/>
</dbReference>
<dbReference type="PANTHER" id="PTHR33591">
    <property type="entry name" value="BETA-CAROTENE ISOMERASE D27"/>
    <property type="match status" value="1"/>
</dbReference>
<dbReference type="PANTHER" id="PTHR33591:SF2">
    <property type="entry name" value="BETA-CAROTENE ISOMERASE D27"/>
    <property type="match status" value="1"/>
</dbReference>
<dbReference type="KEGG" id="smo:SELMODRAFT_99098"/>
<feature type="domain" description="Beta-carotene isomerase D27-like C-terminal" evidence="1">
    <location>
        <begin position="110"/>
        <end position="192"/>
    </location>
</feature>
<dbReference type="InParanoid" id="D8RQG5"/>
<accession>D8RQG5</accession>
<reference evidence="2 3" key="1">
    <citation type="journal article" date="2011" name="Science">
        <title>The Selaginella genome identifies genetic changes associated with the evolution of vascular plants.</title>
        <authorList>
            <person name="Banks J.A."/>
            <person name="Nishiyama T."/>
            <person name="Hasebe M."/>
            <person name="Bowman J.L."/>
            <person name="Gribskov M."/>
            <person name="dePamphilis C."/>
            <person name="Albert V.A."/>
            <person name="Aono N."/>
            <person name="Aoyama T."/>
            <person name="Ambrose B.A."/>
            <person name="Ashton N.W."/>
            <person name="Axtell M.J."/>
            <person name="Barker E."/>
            <person name="Barker M.S."/>
            <person name="Bennetzen J.L."/>
            <person name="Bonawitz N.D."/>
            <person name="Chapple C."/>
            <person name="Cheng C."/>
            <person name="Correa L.G."/>
            <person name="Dacre M."/>
            <person name="DeBarry J."/>
            <person name="Dreyer I."/>
            <person name="Elias M."/>
            <person name="Engstrom E.M."/>
            <person name="Estelle M."/>
            <person name="Feng L."/>
            <person name="Finet C."/>
            <person name="Floyd S.K."/>
            <person name="Frommer W.B."/>
            <person name="Fujita T."/>
            <person name="Gramzow L."/>
            <person name="Gutensohn M."/>
            <person name="Harholt J."/>
            <person name="Hattori M."/>
            <person name="Heyl A."/>
            <person name="Hirai T."/>
            <person name="Hiwatashi Y."/>
            <person name="Ishikawa M."/>
            <person name="Iwata M."/>
            <person name="Karol K.G."/>
            <person name="Koehler B."/>
            <person name="Kolukisaoglu U."/>
            <person name="Kubo M."/>
            <person name="Kurata T."/>
            <person name="Lalonde S."/>
            <person name="Li K."/>
            <person name="Li Y."/>
            <person name="Litt A."/>
            <person name="Lyons E."/>
            <person name="Manning G."/>
            <person name="Maruyama T."/>
            <person name="Michael T.P."/>
            <person name="Mikami K."/>
            <person name="Miyazaki S."/>
            <person name="Morinaga S."/>
            <person name="Murata T."/>
            <person name="Mueller-Roeber B."/>
            <person name="Nelson D.R."/>
            <person name="Obara M."/>
            <person name="Oguri Y."/>
            <person name="Olmstead R.G."/>
            <person name="Onodera N."/>
            <person name="Petersen B.L."/>
            <person name="Pils B."/>
            <person name="Prigge M."/>
            <person name="Rensing S.A."/>
            <person name="Riano-Pachon D.M."/>
            <person name="Roberts A.W."/>
            <person name="Sato Y."/>
            <person name="Scheller H.V."/>
            <person name="Schulz B."/>
            <person name="Schulz C."/>
            <person name="Shakirov E.V."/>
            <person name="Shibagaki N."/>
            <person name="Shinohara N."/>
            <person name="Shippen D.E."/>
            <person name="Soerensen I."/>
            <person name="Sotooka R."/>
            <person name="Sugimoto N."/>
            <person name="Sugita M."/>
            <person name="Sumikawa N."/>
            <person name="Tanurdzic M."/>
            <person name="Theissen G."/>
            <person name="Ulvskov P."/>
            <person name="Wakazuki S."/>
            <person name="Weng J.K."/>
            <person name="Willats W.W."/>
            <person name="Wipf D."/>
            <person name="Wolf P.G."/>
            <person name="Yang L."/>
            <person name="Zimmer A.D."/>
            <person name="Zhu Q."/>
            <person name="Mitros T."/>
            <person name="Hellsten U."/>
            <person name="Loque D."/>
            <person name="Otillar R."/>
            <person name="Salamov A."/>
            <person name="Schmutz J."/>
            <person name="Shapiro H."/>
            <person name="Lindquist E."/>
            <person name="Lucas S."/>
            <person name="Rokhsar D."/>
            <person name="Grigoriev I.V."/>
        </authorList>
    </citation>
    <scope>NUCLEOTIDE SEQUENCE [LARGE SCALE GENOMIC DNA]</scope>
</reference>
<dbReference type="FunCoup" id="D8RQG5">
    <property type="interactions" value="1623"/>
</dbReference>
<evidence type="ECO:0000313" key="2">
    <source>
        <dbReference type="EMBL" id="EFJ25854.1"/>
    </source>
</evidence>
<protein>
    <recommendedName>
        <fullName evidence="1">Beta-carotene isomerase D27-like C-terminal domain-containing protein</fullName>
    </recommendedName>
</protein>
<dbReference type="OMA" id="VMEPNFS"/>
<dbReference type="InterPro" id="IPR025114">
    <property type="entry name" value="D27-like_C"/>
</dbReference>
<name>D8RQG5_SELML</name>
<proteinExistence type="predicted"/>
<evidence type="ECO:0000259" key="1">
    <source>
        <dbReference type="Pfam" id="PF13225"/>
    </source>
</evidence>